<name>A0A6S6Z546_9BURK</name>
<feature type="transmembrane region" description="Helical" evidence="1">
    <location>
        <begin position="144"/>
        <end position="163"/>
    </location>
</feature>
<sequence>MRQAIKAARFERLRFWLAGAGSILFAWYCFHGLAWLARSVGIIPIVHYDPAVSQWLLIGDPILQHWAQVRVSEDVTPAGYALVFLSAVLAYYVARLIYHLDFAKVFQRRDRWIIAGWIIGTPLIAAEGHLLLRLLSEFSLAQQWPTLFATATFVVFLVSAKLFSDLWEWVMRRNRVHPTLP</sequence>
<evidence type="ECO:0000313" key="3">
    <source>
        <dbReference type="Proteomes" id="UP000494108"/>
    </source>
</evidence>
<keyword evidence="3" id="KW-1185">Reference proteome</keyword>
<feature type="transmembrane region" description="Helical" evidence="1">
    <location>
        <begin position="15"/>
        <end position="37"/>
    </location>
</feature>
<dbReference type="AlphaFoldDB" id="A0A6S6Z546"/>
<keyword evidence="1" id="KW-1133">Transmembrane helix</keyword>
<feature type="transmembrane region" description="Helical" evidence="1">
    <location>
        <begin position="112"/>
        <end position="132"/>
    </location>
</feature>
<gene>
    <name evidence="2" type="ORF">LMG3431_02878</name>
</gene>
<dbReference type="Proteomes" id="UP000494108">
    <property type="component" value="Unassembled WGS sequence"/>
</dbReference>
<protein>
    <submittedName>
        <fullName evidence="2">Uncharacterized protein</fullName>
    </submittedName>
</protein>
<keyword evidence="1" id="KW-0812">Transmembrane</keyword>
<feature type="transmembrane region" description="Helical" evidence="1">
    <location>
        <begin position="78"/>
        <end position="100"/>
    </location>
</feature>
<accession>A0A6S6Z546</accession>
<evidence type="ECO:0000256" key="1">
    <source>
        <dbReference type="SAM" id="Phobius"/>
    </source>
</evidence>
<reference evidence="2 3" key="1">
    <citation type="submission" date="2020-04" db="EMBL/GenBank/DDBJ databases">
        <authorList>
            <person name="De Canck E."/>
        </authorList>
    </citation>
    <scope>NUCLEOTIDE SEQUENCE [LARGE SCALE GENOMIC DNA]</scope>
    <source>
        <strain evidence="2 3">LMG 3431</strain>
    </source>
</reference>
<dbReference type="RefSeq" id="WP_175175154.1">
    <property type="nucleotide sequence ID" value="NZ_CADIJX010000003.1"/>
</dbReference>
<keyword evidence="1" id="KW-0472">Membrane</keyword>
<proteinExistence type="predicted"/>
<organism evidence="2 3">
    <name type="scientific">Achromobacter pestifer</name>
    <dbReference type="NCBI Taxonomy" id="1353889"/>
    <lineage>
        <taxon>Bacteria</taxon>
        <taxon>Pseudomonadati</taxon>
        <taxon>Pseudomonadota</taxon>
        <taxon>Betaproteobacteria</taxon>
        <taxon>Burkholderiales</taxon>
        <taxon>Alcaligenaceae</taxon>
        <taxon>Achromobacter</taxon>
    </lineage>
</organism>
<evidence type="ECO:0000313" key="2">
    <source>
        <dbReference type="EMBL" id="CAB3651597.1"/>
    </source>
</evidence>
<dbReference type="EMBL" id="CADIJX010000003">
    <property type="protein sequence ID" value="CAB3651597.1"/>
    <property type="molecule type" value="Genomic_DNA"/>
</dbReference>